<dbReference type="PROSITE" id="PS50104">
    <property type="entry name" value="TIR"/>
    <property type="match status" value="1"/>
</dbReference>
<dbReference type="Proteomes" id="UP000014760">
    <property type="component" value="Unassembled WGS sequence"/>
</dbReference>
<dbReference type="EnsemblMetazoa" id="CapteT29778">
    <property type="protein sequence ID" value="CapteP29778"/>
    <property type="gene ID" value="CapteG29778"/>
</dbReference>
<dbReference type="InterPro" id="IPR035897">
    <property type="entry name" value="Toll_tir_struct_dom_sf"/>
</dbReference>
<dbReference type="Pfam" id="PF13676">
    <property type="entry name" value="TIR_2"/>
    <property type="match status" value="1"/>
</dbReference>
<dbReference type="STRING" id="283909.R7T4E6"/>
<dbReference type="InterPro" id="IPR000157">
    <property type="entry name" value="TIR_dom"/>
</dbReference>
<reference evidence="4" key="1">
    <citation type="submission" date="2012-12" db="EMBL/GenBank/DDBJ databases">
        <authorList>
            <person name="Hellsten U."/>
            <person name="Grimwood J."/>
            <person name="Chapman J.A."/>
            <person name="Shapiro H."/>
            <person name="Aerts A."/>
            <person name="Otillar R.P."/>
            <person name="Terry A.Y."/>
            <person name="Boore J.L."/>
            <person name="Simakov O."/>
            <person name="Marletaz F."/>
            <person name="Cho S.-J."/>
            <person name="Edsinger-Gonzales E."/>
            <person name="Havlak P."/>
            <person name="Kuo D.-H."/>
            <person name="Larsson T."/>
            <person name="Lv J."/>
            <person name="Arendt D."/>
            <person name="Savage R."/>
            <person name="Osoegawa K."/>
            <person name="de Jong P."/>
            <person name="Lindberg D.R."/>
            <person name="Seaver E.C."/>
            <person name="Weisblat D.A."/>
            <person name="Putnam N.H."/>
            <person name="Grigoriev I.V."/>
            <person name="Rokhsar D.S."/>
        </authorList>
    </citation>
    <scope>NUCLEOTIDE SEQUENCE</scope>
    <source>
        <strain evidence="4">I ESC-2004</strain>
    </source>
</reference>
<reference evidence="3" key="3">
    <citation type="submission" date="2015-06" db="UniProtKB">
        <authorList>
            <consortium name="EnsemblMetazoa"/>
        </authorList>
    </citation>
    <scope>IDENTIFICATION</scope>
</reference>
<dbReference type="SUPFAM" id="SSF52200">
    <property type="entry name" value="Toll/Interleukin receptor TIR domain"/>
    <property type="match status" value="1"/>
</dbReference>
<dbReference type="Gene3D" id="3.40.50.10140">
    <property type="entry name" value="Toll/interleukin-1 receptor homology (TIR) domain"/>
    <property type="match status" value="1"/>
</dbReference>
<proteinExistence type="predicted"/>
<name>R7T4E6_CAPTE</name>
<evidence type="ECO:0000313" key="3">
    <source>
        <dbReference type="EnsemblMetazoa" id="CapteP29778"/>
    </source>
</evidence>
<reference evidence="2 4" key="2">
    <citation type="journal article" date="2013" name="Nature">
        <title>Insights into bilaterian evolution from three spiralian genomes.</title>
        <authorList>
            <person name="Simakov O."/>
            <person name="Marletaz F."/>
            <person name="Cho S.J."/>
            <person name="Edsinger-Gonzales E."/>
            <person name="Havlak P."/>
            <person name="Hellsten U."/>
            <person name="Kuo D.H."/>
            <person name="Larsson T."/>
            <person name="Lv J."/>
            <person name="Arendt D."/>
            <person name="Savage R."/>
            <person name="Osoegawa K."/>
            <person name="de Jong P."/>
            <person name="Grimwood J."/>
            <person name="Chapman J.A."/>
            <person name="Shapiro H."/>
            <person name="Aerts A."/>
            <person name="Otillar R.P."/>
            <person name="Terry A.Y."/>
            <person name="Boore J.L."/>
            <person name="Grigoriev I.V."/>
            <person name="Lindberg D.R."/>
            <person name="Seaver E.C."/>
            <person name="Weisblat D.A."/>
            <person name="Putnam N.H."/>
            <person name="Rokhsar D.S."/>
        </authorList>
    </citation>
    <scope>NUCLEOTIDE SEQUENCE</scope>
    <source>
        <strain evidence="2 4">I ESC-2004</strain>
    </source>
</reference>
<dbReference type="HOGENOM" id="CLU_2856246_0_0_1"/>
<evidence type="ECO:0000259" key="1">
    <source>
        <dbReference type="PROSITE" id="PS50104"/>
    </source>
</evidence>
<gene>
    <name evidence="2" type="ORF">CAPTEDRAFT_29778</name>
</gene>
<feature type="non-terminal residue" evidence="2">
    <location>
        <position position="1"/>
    </location>
</feature>
<organism evidence="2">
    <name type="scientific">Capitella teleta</name>
    <name type="common">Polychaete worm</name>
    <dbReference type="NCBI Taxonomy" id="283909"/>
    <lineage>
        <taxon>Eukaryota</taxon>
        <taxon>Metazoa</taxon>
        <taxon>Spiralia</taxon>
        <taxon>Lophotrochozoa</taxon>
        <taxon>Annelida</taxon>
        <taxon>Polychaeta</taxon>
        <taxon>Sedentaria</taxon>
        <taxon>Scolecida</taxon>
        <taxon>Capitellidae</taxon>
        <taxon>Capitella</taxon>
    </lineage>
</organism>
<accession>R7T4E6</accession>
<evidence type="ECO:0000313" key="4">
    <source>
        <dbReference type="Proteomes" id="UP000014760"/>
    </source>
</evidence>
<evidence type="ECO:0000313" key="2">
    <source>
        <dbReference type="EMBL" id="ELT87641.1"/>
    </source>
</evidence>
<dbReference type="GO" id="GO:0007165">
    <property type="term" value="P:signal transduction"/>
    <property type="evidence" value="ECO:0007669"/>
    <property type="project" value="InterPro"/>
</dbReference>
<dbReference type="EMBL" id="AMQN01015807">
    <property type="status" value="NOT_ANNOTATED_CDS"/>
    <property type="molecule type" value="Genomic_DNA"/>
</dbReference>
<sequence>VQKSRRTILLISPEYLSEEWPRFEYVLAQQEMLRLRHRIIPVILSDVTGVEDIDPVLKTMMQSLT</sequence>
<feature type="non-terminal residue" evidence="2">
    <location>
        <position position="65"/>
    </location>
</feature>
<feature type="domain" description="TIR" evidence="1">
    <location>
        <begin position="1"/>
        <end position="65"/>
    </location>
</feature>
<dbReference type="EMBL" id="KB312238">
    <property type="protein sequence ID" value="ELT87641.1"/>
    <property type="molecule type" value="Genomic_DNA"/>
</dbReference>
<dbReference type="AlphaFoldDB" id="R7T4E6"/>
<keyword evidence="4" id="KW-1185">Reference proteome</keyword>
<dbReference type="OrthoDB" id="1421090at2759"/>
<protein>
    <recommendedName>
        <fullName evidence="1">TIR domain-containing protein</fullName>
    </recommendedName>
</protein>